<dbReference type="EMBL" id="JABFDN010000007">
    <property type="protein sequence ID" value="NPU67532.1"/>
    <property type="molecule type" value="Genomic_DNA"/>
</dbReference>
<gene>
    <name evidence="1" type="ORF">HL667_21190</name>
</gene>
<dbReference type="RefSeq" id="WP_172112616.1">
    <property type="nucleotide sequence ID" value="NZ_JABFDN010000007.1"/>
</dbReference>
<protein>
    <submittedName>
        <fullName evidence="1">Uncharacterized protein</fullName>
    </submittedName>
</protein>
<organism evidence="1 2">
    <name type="scientific">Bradyrhizobium aeschynomenes</name>
    <dbReference type="NCBI Taxonomy" id="2734909"/>
    <lineage>
        <taxon>Bacteria</taxon>
        <taxon>Pseudomonadati</taxon>
        <taxon>Pseudomonadota</taxon>
        <taxon>Alphaproteobacteria</taxon>
        <taxon>Hyphomicrobiales</taxon>
        <taxon>Nitrobacteraceae</taxon>
        <taxon>Bradyrhizobium</taxon>
    </lineage>
</organism>
<dbReference type="Proteomes" id="UP000886476">
    <property type="component" value="Unassembled WGS sequence"/>
</dbReference>
<accession>A0ABX2CH52</accession>
<reference evidence="1" key="1">
    <citation type="submission" date="2020-05" db="EMBL/GenBank/DDBJ databases">
        <title>Nod-independent and nitrogen-fixing Bradyrhizobium aeschynomene sp. nov. isolated from nodules of Aeschynomene indica.</title>
        <authorList>
            <person name="Zhang Z."/>
        </authorList>
    </citation>
    <scope>NUCLEOTIDE SEQUENCE</scope>
    <source>
        <strain evidence="1">83012</strain>
    </source>
</reference>
<comment type="caution">
    <text evidence="1">The sequence shown here is derived from an EMBL/GenBank/DDBJ whole genome shotgun (WGS) entry which is preliminary data.</text>
</comment>
<evidence type="ECO:0000313" key="2">
    <source>
        <dbReference type="Proteomes" id="UP000886476"/>
    </source>
</evidence>
<sequence>MPCSVELACVDPRQVGLIWPHVAPRLRRAIRRTGLSAFADIERDVLAGQALIWLALNGASGATTIDAVAATRLELTETGMVCIITACEGQTMARWLPLISGIETYAKTEGCRGMRIYGRRGWLRALNGYRQTHVIIQKELR</sequence>
<proteinExistence type="predicted"/>
<keyword evidence="2" id="KW-1185">Reference proteome</keyword>
<name>A0ABX2CH52_9BRAD</name>
<evidence type="ECO:0000313" key="1">
    <source>
        <dbReference type="EMBL" id="NPU67532.1"/>
    </source>
</evidence>